<sequence>MDSSSSTSRRRLYAQTHIYPMNRQKSISKRIAKAIIGRSCPICFTHIDDREAAVITVCMHAYCIDCISKWSSLKPKCPLCNAEFDSWFCGIDLSSGTFHQEKLPLVSEGKSDTVYGRRRDRLAEQRVIRRSRGALNNDSWRTKPLQRQRSFGQSRFSPPDVIAERIMHWRVSIYKRGLQAVPCAFRSVLQQNVIGNSGFKERMLQRIEPWIRRELQGILGDPDPSIIVHVAASLFISSLEEKHTVPSGQFGVEDNYLEPLRPFLFEWTKMFWHELRCFAESSFTIDTYDTVVEYKLIG</sequence>
<keyword evidence="7" id="KW-0805">Transcription regulation</keyword>
<dbReference type="PANTHER" id="PTHR46077">
    <property type="entry name" value="E3 UBIQUITIN-PROTEIN LIGASE TOPORS"/>
    <property type="match status" value="1"/>
</dbReference>
<dbReference type="PANTHER" id="PTHR46077:SF1">
    <property type="entry name" value="TOP1 BINDING ARGININE_SERINE RICH PROTEIN, E3 UBIQUITIN LIGASE"/>
    <property type="match status" value="1"/>
</dbReference>
<evidence type="ECO:0000259" key="10">
    <source>
        <dbReference type="PROSITE" id="PS50089"/>
    </source>
</evidence>
<comment type="caution">
    <text evidence="11">The sequence shown here is derived from an EMBL/GenBank/DDBJ whole genome shotgun (WGS) entry which is preliminary data.</text>
</comment>
<dbReference type="PROSITE" id="PS50089">
    <property type="entry name" value="ZF_RING_2"/>
    <property type="match status" value="1"/>
</dbReference>
<dbReference type="Proteomes" id="UP001642360">
    <property type="component" value="Unassembled WGS sequence"/>
</dbReference>
<keyword evidence="12" id="KW-1185">Reference proteome</keyword>
<evidence type="ECO:0000256" key="2">
    <source>
        <dbReference type="ARBA" id="ARBA00012483"/>
    </source>
</evidence>
<reference evidence="11 12" key="1">
    <citation type="submission" date="2024-02" db="EMBL/GenBank/DDBJ databases">
        <authorList>
            <person name="Vignale AGUSTIN F."/>
            <person name="Sosa J E."/>
            <person name="Modenutti C."/>
        </authorList>
    </citation>
    <scope>NUCLEOTIDE SEQUENCE [LARGE SCALE GENOMIC DNA]</scope>
</reference>
<evidence type="ECO:0000256" key="3">
    <source>
        <dbReference type="ARBA" id="ARBA00022679"/>
    </source>
</evidence>
<keyword evidence="3" id="KW-0808">Transferase</keyword>
<evidence type="ECO:0000256" key="4">
    <source>
        <dbReference type="ARBA" id="ARBA00022723"/>
    </source>
</evidence>
<evidence type="ECO:0000256" key="5">
    <source>
        <dbReference type="ARBA" id="ARBA00022771"/>
    </source>
</evidence>
<dbReference type="GO" id="GO:0061630">
    <property type="term" value="F:ubiquitin protein ligase activity"/>
    <property type="evidence" value="ECO:0007669"/>
    <property type="project" value="UniProtKB-EC"/>
</dbReference>
<name>A0ABC8SS75_9AQUA</name>
<dbReference type="PROSITE" id="PS00518">
    <property type="entry name" value="ZF_RING_1"/>
    <property type="match status" value="1"/>
</dbReference>
<dbReference type="SMART" id="SM00184">
    <property type="entry name" value="RING"/>
    <property type="match status" value="1"/>
</dbReference>
<dbReference type="AlphaFoldDB" id="A0ABC8SS75"/>
<keyword evidence="6" id="KW-0862">Zinc</keyword>
<dbReference type="Gene3D" id="3.30.40.10">
    <property type="entry name" value="Zinc/RING finger domain, C3HC4 (zinc finger)"/>
    <property type="match status" value="1"/>
</dbReference>
<gene>
    <name evidence="11" type="ORF">ILEXP_LOCUS28451</name>
</gene>
<proteinExistence type="predicted"/>
<protein>
    <recommendedName>
        <fullName evidence="2">RING-type E3 ubiquitin transferase</fullName>
        <ecNumber evidence="2">2.3.2.27</ecNumber>
    </recommendedName>
</protein>
<organism evidence="11 12">
    <name type="scientific">Ilex paraguariensis</name>
    <name type="common">yerba mate</name>
    <dbReference type="NCBI Taxonomy" id="185542"/>
    <lineage>
        <taxon>Eukaryota</taxon>
        <taxon>Viridiplantae</taxon>
        <taxon>Streptophyta</taxon>
        <taxon>Embryophyta</taxon>
        <taxon>Tracheophyta</taxon>
        <taxon>Spermatophyta</taxon>
        <taxon>Magnoliopsida</taxon>
        <taxon>eudicotyledons</taxon>
        <taxon>Gunneridae</taxon>
        <taxon>Pentapetalae</taxon>
        <taxon>asterids</taxon>
        <taxon>campanulids</taxon>
        <taxon>Aquifoliales</taxon>
        <taxon>Aquifoliaceae</taxon>
        <taxon>Ilex</taxon>
    </lineage>
</organism>
<keyword evidence="5 9" id="KW-0863">Zinc-finger</keyword>
<comment type="catalytic activity">
    <reaction evidence="1">
        <text>S-ubiquitinyl-[E2 ubiquitin-conjugating enzyme]-L-cysteine + [acceptor protein]-L-lysine = [E2 ubiquitin-conjugating enzyme]-L-cysteine + N(6)-ubiquitinyl-[acceptor protein]-L-lysine.</text>
        <dbReference type="EC" id="2.3.2.27"/>
    </reaction>
</comment>
<evidence type="ECO:0000256" key="1">
    <source>
        <dbReference type="ARBA" id="ARBA00000900"/>
    </source>
</evidence>
<keyword evidence="4" id="KW-0479">Metal-binding</keyword>
<dbReference type="SUPFAM" id="SSF57850">
    <property type="entry name" value="RING/U-box"/>
    <property type="match status" value="1"/>
</dbReference>
<evidence type="ECO:0000256" key="8">
    <source>
        <dbReference type="ARBA" id="ARBA00023163"/>
    </source>
</evidence>
<evidence type="ECO:0000313" key="11">
    <source>
        <dbReference type="EMBL" id="CAK9159745.1"/>
    </source>
</evidence>
<feature type="domain" description="RING-type" evidence="10">
    <location>
        <begin position="40"/>
        <end position="81"/>
    </location>
</feature>
<keyword evidence="8" id="KW-0804">Transcription</keyword>
<evidence type="ECO:0000313" key="12">
    <source>
        <dbReference type="Proteomes" id="UP001642360"/>
    </source>
</evidence>
<evidence type="ECO:0000256" key="7">
    <source>
        <dbReference type="ARBA" id="ARBA00023015"/>
    </source>
</evidence>
<dbReference type="InterPro" id="IPR017907">
    <property type="entry name" value="Znf_RING_CS"/>
</dbReference>
<evidence type="ECO:0000256" key="6">
    <source>
        <dbReference type="ARBA" id="ARBA00022833"/>
    </source>
</evidence>
<dbReference type="EC" id="2.3.2.27" evidence="2"/>
<evidence type="ECO:0000256" key="9">
    <source>
        <dbReference type="PROSITE-ProRule" id="PRU00175"/>
    </source>
</evidence>
<dbReference type="InterPro" id="IPR013083">
    <property type="entry name" value="Znf_RING/FYVE/PHD"/>
</dbReference>
<dbReference type="Pfam" id="PF13639">
    <property type="entry name" value="zf-RING_2"/>
    <property type="match status" value="1"/>
</dbReference>
<dbReference type="EMBL" id="CAUOFW020003392">
    <property type="protein sequence ID" value="CAK9159745.1"/>
    <property type="molecule type" value="Genomic_DNA"/>
</dbReference>
<dbReference type="InterPro" id="IPR001841">
    <property type="entry name" value="Znf_RING"/>
</dbReference>
<accession>A0ABC8SS75</accession>
<dbReference type="GO" id="GO:0008270">
    <property type="term" value="F:zinc ion binding"/>
    <property type="evidence" value="ECO:0007669"/>
    <property type="project" value="UniProtKB-KW"/>
</dbReference>